<name>A0A4S3JMK3_9EURO</name>
<feature type="compositionally biased region" description="Polar residues" evidence="1">
    <location>
        <begin position="12"/>
        <end position="22"/>
    </location>
</feature>
<feature type="region of interest" description="Disordered" evidence="1">
    <location>
        <begin position="1"/>
        <end position="23"/>
    </location>
</feature>
<evidence type="ECO:0000313" key="3">
    <source>
        <dbReference type="EMBL" id="THC96725.1"/>
    </source>
</evidence>
<accession>A0A4S3JMK3</accession>
<dbReference type="AlphaFoldDB" id="A0A4S3JMK3"/>
<keyword evidence="4" id="KW-1185">Reference proteome</keyword>
<evidence type="ECO:0000256" key="1">
    <source>
        <dbReference type="SAM" id="MobiDB-lite"/>
    </source>
</evidence>
<reference evidence="2 5" key="2">
    <citation type="submission" date="2019-08" db="EMBL/GenBank/DDBJ databases">
        <title>The genome sequence of a newly discovered highly antifungal drug resistant Aspergillus species, Aspergillus tanneri NIH 1004.</title>
        <authorList>
            <person name="Mounaud S."/>
            <person name="Singh I."/>
            <person name="Joardar V."/>
            <person name="Pakala S."/>
            <person name="Pakala S."/>
            <person name="Venepally P."/>
            <person name="Chung J.K."/>
            <person name="Losada L."/>
            <person name="Nierman W.C."/>
        </authorList>
    </citation>
    <scope>NUCLEOTIDE SEQUENCE [LARGE SCALE GENOMIC DNA]</scope>
    <source>
        <strain evidence="2 5">NIH1004</strain>
    </source>
</reference>
<evidence type="ECO:0000313" key="2">
    <source>
        <dbReference type="EMBL" id="KAA8651046.1"/>
    </source>
</evidence>
<evidence type="ECO:0000313" key="4">
    <source>
        <dbReference type="Proteomes" id="UP000308092"/>
    </source>
</evidence>
<organism evidence="3 4">
    <name type="scientific">Aspergillus tanneri</name>
    <dbReference type="NCBI Taxonomy" id="1220188"/>
    <lineage>
        <taxon>Eukaryota</taxon>
        <taxon>Fungi</taxon>
        <taxon>Dikarya</taxon>
        <taxon>Ascomycota</taxon>
        <taxon>Pezizomycotina</taxon>
        <taxon>Eurotiomycetes</taxon>
        <taxon>Eurotiomycetidae</taxon>
        <taxon>Eurotiales</taxon>
        <taxon>Aspergillaceae</taxon>
        <taxon>Aspergillus</taxon>
        <taxon>Aspergillus subgen. Circumdati</taxon>
    </lineage>
</organism>
<dbReference type="GeneID" id="54326441"/>
<gene>
    <name evidence="2" type="ORF">ATNIH1004_003739</name>
    <name evidence="3" type="ORF">EYZ11_003783</name>
</gene>
<dbReference type="EMBL" id="QUQM01000001">
    <property type="protein sequence ID" value="KAA8651046.1"/>
    <property type="molecule type" value="Genomic_DNA"/>
</dbReference>
<dbReference type="Proteomes" id="UP000308092">
    <property type="component" value="Unassembled WGS sequence"/>
</dbReference>
<dbReference type="OrthoDB" id="4276722at2759"/>
<reference evidence="3 4" key="1">
    <citation type="submission" date="2019-03" db="EMBL/GenBank/DDBJ databases">
        <title>The genome sequence of a newly discovered highly antifungal drug resistant Aspergillus species, Aspergillus tanneri NIH 1004.</title>
        <authorList>
            <person name="Mounaud S."/>
            <person name="Singh I."/>
            <person name="Joardar V."/>
            <person name="Pakala S."/>
            <person name="Pakala S."/>
            <person name="Venepally P."/>
            <person name="Hoover J."/>
            <person name="Nierman W."/>
            <person name="Chung J."/>
            <person name="Losada L."/>
        </authorList>
    </citation>
    <scope>NUCLEOTIDE SEQUENCE [LARGE SCALE GENOMIC DNA]</scope>
    <source>
        <strain evidence="3 4">NIH1004</strain>
    </source>
</reference>
<protein>
    <submittedName>
        <fullName evidence="3">Uncharacterized protein</fullName>
    </submittedName>
</protein>
<dbReference type="VEuPathDB" id="FungiDB:EYZ11_003783"/>
<dbReference type="STRING" id="1220188.A0A4S3JMK3"/>
<dbReference type="RefSeq" id="XP_033430407.1">
    <property type="nucleotide sequence ID" value="XM_033568412.1"/>
</dbReference>
<evidence type="ECO:0000313" key="5">
    <source>
        <dbReference type="Proteomes" id="UP000324241"/>
    </source>
</evidence>
<proteinExistence type="predicted"/>
<sequence>MNVDEGEPPNLNPHQKSRSVSQDADIVTVTRGNNPDIQYLIYAPFLSHLRDTAGPSLLESTARLFIALIVSHLPANKALTLKFSIPGSPSWFSIRTAQIEVLSHQTQDGDQENPFPIGAMHTFSAGDVQPPTAHRITLQQPEDTLIAAQRTLRTSFRVFAVVLDRAKFVSEAGVYFYMADWDASGDPDPDLEVCPDDTQVWRGVGMSEVAGRLGMVVLEE</sequence>
<comment type="caution">
    <text evidence="3">The sequence shown here is derived from an EMBL/GenBank/DDBJ whole genome shotgun (WGS) entry which is preliminary data.</text>
</comment>
<dbReference type="Proteomes" id="UP000324241">
    <property type="component" value="Unassembled WGS sequence"/>
</dbReference>
<dbReference type="EMBL" id="SOSA01000101">
    <property type="protein sequence ID" value="THC96725.1"/>
    <property type="molecule type" value="Genomic_DNA"/>
</dbReference>